<dbReference type="InterPro" id="IPR001737">
    <property type="entry name" value="KsgA/Erm"/>
</dbReference>
<dbReference type="GO" id="GO:0006391">
    <property type="term" value="P:transcription initiation at mitochondrial promoter"/>
    <property type="evidence" value="ECO:0007669"/>
    <property type="project" value="TreeGrafter"/>
</dbReference>
<dbReference type="OrthoDB" id="16079at2759"/>
<protein>
    <submittedName>
        <fullName evidence="5">Uncharacterized protein</fullName>
    </submittedName>
</protein>
<keyword evidence="1" id="KW-0489">Methyltransferase</keyword>
<dbReference type="GO" id="GO:0005759">
    <property type="term" value="C:mitochondrial matrix"/>
    <property type="evidence" value="ECO:0007669"/>
    <property type="project" value="TreeGrafter"/>
</dbReference>
<dbReference type="GO" id="GO:0008168">
    <property type="term" value="F:methyltransferase activity"/>
    <property type="evidence" value="ECO:0007669"/>
    <property type="project" value="UniProtKB-KW"/>
</dbReference>
<proteinExistence type="predicted"/>
<name>A0A6G1IUX1_9PLEO</name>
<dbReference type="GO" id="GO:0003723">
    <property type="term" value="F:RNA binding"/>
    <property type="evidence" value="ECO:0007669"/>
    <property type="project" value="UniProtKB-KW"/>
</dbReference>
<evidence type="ECO:0000256" key="4">
    <source>
        <dbReference type="ARBA" id="ARBA00022884"/>
    </source>
</evidence>
<evidence type="ECO:0000256" key="3">
    <source>
        <dbReference type="ARBA" id="ARBA00022691"/>
    </source>
</evidence>
<dbReference type="SUPFAM" id="SSF53335">
    <property type="entry name" value="S-adenosyl-L-methionine-dependent methyltransferases"/>
    <property type="match status" value="1"/>
</dbReference>
<gene>
    <name evidence="5" type="ORF">K458DRAFT_433042</name>
</gene>
<sequence>MAYAPTANIQPQVISAKSEQKYTSACAGVQTTHRDADLETASLRPPARGPGPMCISDLDACATLSRFQPLNSLVLQAYATPKVKARAGPNASNSAPLKGWTKEALAANKKHPLSERLLASGIGLGDTSADYARWRSSVVKTQIVSSQLSDDVIKYIGPSLDKHKGCDIVDLNPGAGLWSQKLHEYLQPRSHLLVEPAWDKYGEFLQPLLDKPDSKYEHVKIDPCDFNALETLPQYLRHQKQSLKGDARPPQPNDSILITGGLIWDPQLPGYGLSSMARQVLLRLTEFAQARKIMHTFGPARMLFWTSTEEMRYFLARSPNAMGRLDFLVKRAADLTEVVTSAHTSRGAGKILATRAPRYEFESVIKAMERGRNQGMELPPHRRGPIHEFAEDLARLSNGTRILGSIDIQTYLKEQELLGKDTAGLLSEYFRNFFHKEADVGVDNYRSVTQSEVRLMDQEARAKRKEFTLSLANSKKMEKEFQLRDDLADAAENIYLKEVEILTTTDDKSKDSLIKELDKMKKAFQARLKMLSPKPLRTQVATDIDDRLNLRMPGRRIPWDLRPYEPLVMQPNEVWPSNRVSLFDIQPFPAVQYKTSANEDGDMADYLNDFIHGLMSGQAAVNKSLPEALDDVANGLSELVDTIPILKDPSKGGRYDMEAFKVKFLTPEMVEAVF</sequence>
<keyword evidence="2" id="KW-0808">Transferase</keyword>
<dbReference type="InterPro" id="IPR029063">
    <property type="entry name" value="SAM-dependent_MTases_sf"/>
</dbReference>
<dbReference type="PANTHER" id="PTHR11727:SF17">
    <property type="entry name" value="DIMETHYLADENOSINE TRANSFERASE 1, MITOCHONDRIAL"/>
    <property type="match status" value="1"/>
</dbReference>
<evidence type="ECO:0000313" key="5">
    <source>
        <dbReference type="EMBL" id="KAF2682042.1"/>
    </source>
</evidence>
<dbReference type="GO" id="GO:0034245">
    <property type="term" value="C:mitochondrial DNA-directed RNA polymerase complex"/>
    <property type="evidence" value="ECO:0007669"/>
    <property type="project" value="TreeGrafter"/>
</dbReference>
<dbReference type="AlphaFoldDB" id="A0A6G1IUX1"/>
<keyword evidence="6" id="KW-1185">Reference proteome</keyword>
<evidence type="ECO:0000313" key="6">
    <source>
        <dbReference type="Proteomes" id="UP000799291"/>
    </source>
</evidence>
<organism evidence="5 6">
    <name type="scientific">Lentithecium fluviatile CBS 122367</name>
    <dbReference type="NCBI Taxonomy" id="1168545"/>
    <lineage>
        <taxon>Eukaryota</taxon>
        <taxon>Fungi</taxon>
        <taxon>Dikarya</taxon>
        <taxon>Ascomycota</taxon>
        <taxon>Pezizomycotina</taxon>
        <taxon>Dothideomycetes</taxon>
        <taxon>Pleosporomycetidae</taxon>
        <taxon>Pleosporales</taxon>
        <taxon>Massarineae</taxon>
        <taxon>Lentitheciaceae</taxon>
        <taxon>Lentithecium</taxon>
    </lineage>
</organism>
<evidence type="ECO:0000256" key="1">
    <source>
        <dbReference type="ARBA" id="ARBA00022603"/>
    </source>
</evidence>
<dbReference type="Proteomes" id="UP000799291">
    <property type="component" value="Unassembled WGS sequence"/>
</dbReference>
<dbReference type="GO" id="GO:0034246">
    <property type="term" value="F:mitochondrial transcription factor activity"/>
    <property type="evidence" value="ECO:0007669"/>
    <property type="project" value="TreeGrafter"/>
</dbReference>
<reference evidence="5" key="1">
    <citation type="journal article" date="2020" name="Stud. Mycol.">
        <title>101 Dothideomycetes genomes: a test case for predicting lifestyles and emergence of pathogens.</title>
        <authorList>
            <person name="Haridas S."/>
            <person name="Albert R."/>
            <person name="Binder M."/>
            <person name="Bloem J."/>
            <person name="Labutti K."/>
            <person name="Salamov A."/>
            <person name="Andreopoulos B."/>
            <person name="Baker S."/>
            <person name="Barry K."/>
            <person name="Bills G."/>
            <person name="Bluhm B."/>
            <person name="Cannon C."/>
            <person name="Castanera R."/>
            <person name="Culley D."/>
            <person name="Daum C."/>
            <person name="Ezra D."/>
            <person name="Gonzalez J."/>
            <person name="Henrissat B."/>
            <person name="Kuo A."/>
            <person name="Liang C."/>
            <person name="Lipzen A."/>
            <person name="Lutzoni F."/>
            <person name="Magnuson J."/>
            <person name="Mondo S."/>
            <person name="Nolan M."/>
            <person name="Ohm R."/>
            <person name="Pangilinan J."/>
            <person name="Park H.-J."/>
            <person name="Ramirez L."/>
            <person name="Alfaro M."/>
            <person name="Sun H."/>
            <person name="Tritt A."/>
            <person name="Yoshinaga Y."/>
            <person name="Zwiers L.-H."/>
            <person name="Turgeon B."/>
            <person name="Goodwin S."/>
            <person name="Spatafora J."/>
            <person name="Crous P."/>
            <person name="Grigoriev I."/>
        </authorList>
    </citation>
    <scope>NUCLEOTIDE SEQUENCE</scope>
    <source>
        <strain evidence="5">CBS 122367</strain>
    </source>
</reference>
<dbReference type="Gene3D" id="3.40.50.150">
    <property type="entry name" value="Vaccinia Virus protein VP39"/>
    <property type="match status" value="1"/>
</dbReference>
<dbReference type="EMBL" id="MU005588">
    <property type="protein sequence ID" value="KAF2682042.1"/>
    <property type="molecule type" value="Genomic_DNA"/>
</dbReference>
<keyword evidence="3" id="KW-0949">S-adenosyl-L-methionine</keyword>
<dbReference type="PANTHER" id="PTHR11727">
    <property type="entry name" value="DIMETHYLADENOSINE TRANSFERASE"/>
    <property type="match status" value="1"/>
</dbReference>
<accession>A0A6G1IUX1</accession>
<keyword evidence="4" id="KW-0694">RNA-binding</keyword>
<evidence type="ECO:0000256" key="2">
    <source>
        <dbReference type="ARBA" id="ARBA00022679"/>
    </source>
</evidence>
<dbReference type="GO" id="GO:0032259">
    <property type="term" value="P:methylation"/>
    <property type="evidence" value="ECO:0007669"/>
    <property type="project" value="UniProtKB-KW"/>
</dbReference>